<evidence type="ECO:0000313" key="2">
    <source>
        <dbReference type="EMBL" id="CDG33052.1"/>
    </source>
</evidence>
<feature type="region of interest" description="Disordered" evidence="1">
    <location>
        <begin position="1"/>
        <end position="38"/>
    </location>
</feature>
<reference evidence="2 3" key="2">
    <citation type="journal article" date="2014" name="PLoS ONE">
        <title>Evolution of mitochondria reconstructed from the energy metabolism of living bacteria.</title>
        <authorList>
            <person name="Degli Esposti M."/>
            <person name="Chouaia B."/>
            <person name="Comandatore F."/>
            <person name="Crotti E."/>
            <person name="Sassera D."/>
            <person name="Lievens P.M."/>
            <person name="Daffonchio D."/>
            <person name="Bandi C."/>
        </authorList>
    </citation>
    <scope>NUCLEOTIDE SEQUENCE [LARGE SCALE GENOMIC DNA]</scope>
    <source>
        <strain evidence="3">AM169</strain>
    </source>
</reference>
<feature type="compositionally biased region" description="Basic and acidic residues" evidence="1">
    <location>
        <begin position="11"/>
        <end position="28"/>
    </location>
</feature>
<comment type="caution">
    <text evidence="2">The sequence shown here is derived from an EMBL/GenBank/DDBJ whole genome shotgun (WGS) entry which is preliminary data.</text>
</comment>
<accession>A0A7U7J0H5</accession>
<organism evidence="2 3">
    <name type="scientific">Parasaccharibacter apium</name>
    <dbReference type="NCBI Taxonomy" id="1510841"/>
    <lineage>
        <taxon>Bacteria</taxon>
        <taxon>Pseudomonadati</taxon>
        <taxon>Pseudomonadota</taxon>
        <taxon>Alphaproteobacteria</taxon>
        <taxon>Acetobacterales</taxon>
        <taxon>Acetobacteraceae</taxon>
        <taxon>Parasaccharibacter</taxon>
    </lineage>
</organism>
<name>A0A7U7J0H5_9PROT</name>
<dbReference type="EMBL" id="CBLY010000002">
    <property type="protein sequence ID" value="CDG33052.1"/>
    <property type="molecule type" value="Genomic_DNA"/>
</dbReference>
<protein>
    <submittedName>
        <fullName evidence="2">Uncharacterized protein</fullName>
    </submittedName>
</protein>
<evidence type="ECO:0000256" key="1">
    <source>
        <dbReference type="SAM" id="MobiDB-lite"/>
    </source>
</evidence>
<evidence type="ECO:0000313" key="3">
    <source>
        <dbReference type="Proteomes" id="UP000027590"/>
    </source>
</evidence>
<sequence>MTWKHAISSQHDMKQACHDKKDIHETLRHQPRPNTRPA</sequence>
<reference evidence="2 3" key="1">
    <citation type="journal article" date="2014" name="Genome Biol. Evol.">
        <title>Acetic acid bacteria genomes reveal functional traits for adaptation to life in insect guts.</title>
        <authorList>
            <person name="Chouaia B."/>
            <person name="Gaiarsa S."/>
            <person name="Crotti E."/>
            <person name="Comandatore F."/>
            <person name="Degli Esposti M."/>
            <person name="Ricci I."/>
            <person name="Alma A."/>
            <person name="Favia G."/>
            <person name="Bandi C."/>
            <person name="Daffonchio D."/>
        </authorList>
    </citation>
    <scope>NUCLEOTIDE SEQUENCE [LARGE SCALE GENOMIC DNA]</scope>
    <source>
        <strain evidence="3">AM169</strain>
    </source>
</reference>
<proteinExistence type="predicted"/>
<gene>
    <name evidence="2" type="ORF">SACS_0314</name>
</gene>
<dbReference type="Proteomes" id="UP000027590">
    <property type="component" value="Unassembled WGS sequence"/>
</dbReference>
<dbReference type="AlphaFoldDB" id="A0A7U7J0H5"/>